<protein>
    <submittedName>
        <fullName evidence="1">Uncharacterized protein</fullName>
    </submittedName>
</protein>
<reference evidence="1" key="1">
    <citation type="journal article" date="2015" name="Nature">
        <title>Complex archaea that bridge the gap between prokaryotes and eukaryotes.</title>
        <authorList>
            <person name="Spang A."/>
            <person name="Saw J.H."/>
            <person name="Jorgensen S.L."/>
            <person name="Zaremba-Niedzwiedzka K."/>
            <person name="Martijn J."/>
            <person name="Lind A.E."/>
            <person name="van Eijk R."/>
            <person name="Schleper C."/>
            <person name="Guy L."/>
            <person name="Ettema T.J."/>
        </authorList>
    </citation>
    <scope>NUCLEOTIDE SEQUENCE</scope>
</reference>
<dbReference type="AlphaFoldDB" id="A0A0F9KAE2"/>
<accession>A0A0F9KAE2</accession>
<organism evidence="1">
    <name type="scientific">marine sediment metagenome</name>
    <dbReference type="NCBI Taxonomy" id="412755"/>
    <lineage>
        <taxon>unclassified sequences</taxon>
        <taxon>metagenomes</taxon>
        <taxon>ecological metagenomes</taxon>
    </lineage>
</organism>
<sequence>MSRARDWNFDLGPLTGGFTFYPYQLALGVSLRYWRCIFAPAIRIHLGPFKFWCCIYLRRRGKQSQ</sequence>
<evidence type="ECO:0000313" key="1">
    <source>
        <dbReference type="EMBL" id="KKM19063.1"/>
    </source>
</evidence>
<name>A0A0F9KAE2_9ZZZZ</name>
<proteinExistence type="predicted"/>
<gene>
    <name evidence="1" type="ORF">LCGC14_1659420</name>
</gene>
<comment type="caution">
    <text evidence="1">The sequence shown here is derived from an EMBL/GenBank/DDBJ whole genome shotgun (WGS) entry which is preliminary data.</text>
</comment>
<dbReference type="EMBL" id="LAZR01014076">
    <property type="protein sequence ID" value="KKM19063.1"/>
    <property type="molecule type" value="Genomic_DNA"/>
</dbReference>